<dbReference type="RefSeq" id="WP_147323075.1">
    <property type="nucleotide sequence ID" value="NZ_QVEZ01000002.1"/>
</dbReference>
<evidence type="ECO:0000313" key="1">
    <source>
        <dbReference type="EMBL" id="RGC06630.1"/>
    </source>
</evidence>
<comment type="caution">
    <text evidence="1">The sequence shown here is derived from an EMBL/GenBank/DDBJ whole genome shotgun (WGS) entry which is preliminary data.</text>
</comment>
<name>A0A3E2V866_9FIRM</name>
<accession>A0A3E2V866</accession>
<proteinExistence type="predicted"/>
<sequence>MMGRSATDPALSSKIPTFAGLIFKVYDNAGASREYSTRDFNLVPLNPLHVNAFEEKYETMDFPSYHGTPEKAPLGKRVFQNSTGSWDFYYVADGVPHSSWDDYGRHAMDDVRERCGIPDKTEQSIRLYPDWSSREGDWTSTYFRLMRIIQGRECEVRMELGGTVLSTAQTRSYKGRCWISNVKNGNDGRVTLTISYDFQPPADMLS</sequence>
<reference evidence="1 2" key="1">
    <citation type="submission" date="2018-08" db="EMBL/GenBank/DDBJ databases">
        <title>A genome reference for cultivated species of the human gut microbiota.</title>
        <authorList>
            <person name="Zou Y."/>
            <person name="Xue W."/>
            <person name="Luo G."/>
        </authorList>
    </citation>
    <scope>NUCLEOTIDE SEQUENCE [LARGE SCALE GENOMIC DNA]</scope>
    <source>
        <strain evidence="1 2">AM42-11AC</strain>
    </source>
</reference>
<dbReference type="EMBL" id="QVEZ01000002">
    <property type="protein sequence ID" value="RGC06630.1"/>
    <property type="molecule type" value="Genomic_DNA"/>
</dbReference>
<evidence type="ECO:0000313" key="2">
    <source>
        <dbReference type="Proteomes" id="UP000261079"/>
    </source>
</evidence>
<gene>
    <name evidence="1" type="ORF">DW905_05015</name>
</gene>
<dbReference type="AlphaFoldDB" id="A0A3E2V866"/>
<protein>
    <submittedName>
        <fullName evidence="1">Uncharacterized protein</fullName>
    </submittedName>
</protein>
<dbReference type="Proteomes" id="UP000261079">
    <property type="component" value="Unassembled WGS sequence"/>
</dbReference>
<organism evidence="1 2">
    <name type="scientific">Faecalibacterium prausnitzii</name>
    <dbReference type="NCBI Taxonomy" id="853"/>
    <lineage>
        <taxon>Bacteria</taxon>
        <taxon>Bacillati</taxon>
        <taxon>Bacillota</taxon>
        <taxon>Clostridia</taxon>
        <taxon>Eubacteriales</taxon>
        <taxon>Oscillospiraceae</taxon>
        <taxon>Faecalibacterium</taxon>
    </lineage>
</organism>